<keyword evidence="1" id="KW-0472">Membrane</keyword>
<organism evidence="5">
    <name type="scientific">Mesocestoides corti</name>
    <name type="common">Flatworm</name>
    <dbReference type="NCBI Taxonomy" id="53468"/>
    <lineage>
        <taxon>Eukaryota</taxon>
        <taxon>Metazoa</taxon>
        <taxon>Spiralia</taxon>
        <taxon>Lophotrochozoa</taxon>
        <taxon>Platyhelminthes</taxon>
        <taxon>Cestoda</taxon>
        <taxon>Eucestoda</taxon>
        <taxon>Cyclophyllidea</taxon>
        <taxon>Mesocestoididae</taxon>
        <taxon>Mesocestoides</taxon>
    </lineage>
</organism>
<dbReference type="WBParaSite" id="MCU_001062-RA">
    <property type="protein sequence ID" value="MCU_001062-RA"/>
    <property type="gene ID" value="MCU_001062"/>
</dbReference>
<dbReference type="Proteomes" id="UP000267029">
    <property type="component" value="Unassembled WGS sequence"/>
</dbReference>
<dbReference type="InterPro" id="IPR013766">
    <property type="entry name" value="Thioredoxin_domain"/>
</dbReference>
<dbReference type="GO" id="GO:0005737">
    <property type="term" value="C:cytoplasm"/>
    <property type="evidence" value="ECO:0007669"/>
    <property type="project" value="TreeGrafter"/>
</dbReference>
<feature type="domain" description="Thioredoxin" evidence="2">
    <location>
        <begin position="113"/>
        <end position="257"/>
    </location>
</feature>
<dbReference type="Gene3D" id="3.40.30.10">
    <property type="entry name" value="Glutaredoxin"/>
    <property type="match status" value="1"/>
</dbReference>
<dbReference type="AlphaFoldDB" id="A0A0R3UFL5"/>
<keyword evidence="1" id="KW-0812">Transmembrane</keyword>
<feature type="transmembrane region" description="Helical" evidence="1">
    <location>
        <begin position="97"/>
        <end position="117"/>
    </location>
</feature>
<dbReference type="PROSITE" id="PS51352">
    <property type="entry name" value="THIOREDOXIN_2"/>
    <property type="match status" value="1"/>
</dbReference>
<dbReference type="EMBL" id="UXSR01005222">
    <property type="protein sequence ID" value="VDD79918.1"/>
    <property type="molecule type" value="Genomic_DNA"/>
</dbReference>
<dbReference type="Pfam" id="PF00085">
    <property type="entry name" value="Thioredoxin"/>
    <property type="match status" value="1"/>
</dbReference>
<evidence type="ECO:0000313" key="4">
    <source>
        <dbReference type="Proteomes" id="UP000267029"/>
    </source>
</evidence>
<reference evidence="3 4" key="1">
    <citation type="submission" date="2018-10" db="EMBL/GenBank/DDBJ databases">
        <authorList>
            <consortium name="Pathogen Informatics"/>
        </authorList>
    </citation>
    <scope>NUCLEOTIDE SEQUENCE [LARGE SCALE GENOMIC DNA]</scope>
</reference>
<dbReference type="STRING" id="53468.A0A0R3UFL5"/>
<keyword evidence="4" id="KW-1185">Reference proteome</keyword>
<dbReference type="OrthoDB" id="20229at2759"/>
<dbReference type="InterPro" id="IPR036249">
    <property type="entry name" value="Thioredoxin-like_sf"/>
</dbReference>
<protein>
    <submittedName>
        <fullName evidence="5">Thioredoxin domain-containing protein</fullName>
    </submittedName>
</protein>
<gene>
    <name evidence="3" type="ORF">MCOS_LOCUS5921</name>
</gene>
<evidence type="ECO:0000313" key="5">
    <source>
        <dbReference type="WBParaSite" id="MCU_001062-RA"/>
    </source>
</evidence>
<keyword evidence="1" id="KW-1133">Transmembrane helix</keyword>
<feature type="transmembrane region" description="Helical" evidence="1">
    <location>
        <begin position="12"/>
        <end position="30"/>
    </location>
</feature>
<sequence>MYATTRGGLRDLLHPYYIVNIFLSLLYVSTKTLPFICDLMYEHCEIDFQEYEMLICLAAFVTLRNKRQFSIPDYVAHFCMFAKVCNLLMFWKQGLTYATVYGVFWLFQAYFLFQPVYSGPESVYYFREATFAEVVERGDPRVTWIVAFYTVWSPACNALAPIFSELSHSYSGFSGLRFGKVDITRCPDLARRFGIDASTWSKQIPTIIVFRGGKEIDRRPGLSVKTKKVYKFNFTWDNIISAFSLNDLYAHCKSQDAQIKRSKEGLDKEKARIEESKKEK</sequence>
<evidence type="ECO:0000259" key="2">
    <source>
        <dbReference type="PROSITE" id="PS51352"/>
    </source>
</evidence>
<proteinExistence type="predicted"/>
<dbReference type="GO" id="GO:0015035">
    <property type="term" value="F:protein-disulfide reductase activity"/>
    <property type="evidence" value="ECO:0007669"/>
    <property type="project" value="TreeGrafter"/>
</dbReference>
<dbReference type="PANTHER" id="PTHR45663">
    <property type="entry name" value="GEO12009P1"/>
    <property type="match status" value="1"/>
</dbReference>
<evidence type="ECO:0000313" key="3">
    <source>
        <dbReference type="EMBL" id="VDD79918.1"/>
    </source>
</evidence>
<dbReference type="PANTHER" id="PTHR45663:SF11">
    <property type="entry name" value="GEO12009P1"/>
    <property type="match status" value="1"/>
</dbReference>
<dbReference type="SUPFAM" id="SSF52833">
    <property type="entry name" value="Thioredoxin-like"/>
    <property type="match status" value="1"/>
</dbReference>
<name>A0A0R3UFL5_MESCO</name>
<reference evidence="5" key="2">
    <citation type="submission" date="2019-11" db="UniProtKB">
        <authorList>
            <consortium name="WormBaseParasite"/>
        </authorList>
    </citation>
    <scope>IDENTIFICATION</scope>
</reference>
<evidence type="ECO:0000256" key="1">
    <source>
        <dbReference type="SAM" id="Phobius"/>
    </source>
</evidence>
<accession>A0A0R3UFL5</accession>